<sequence>MTTLLLDEDCAAWLAATAVACSKPTNDTVVFAFLFDIGVSEDSVGDSAHRDELCAVGPGRRTRAAAIIRGWPIFG</sequence>
<dbReference type="AlphaFoldDB" id="A0A0E0NLC5"/>
<organism evidence="1 2">
    <name type="scientific">Oryza rufipogon</name>
    <name type="common">Brownbeard rice</name>
    <name type="synonym">Asian wild rice</name>
    <dbReference type="NCBI Taxonomy" id="4529"/>
    <lineage>
        <taxon>Eukaryota</taxon>
        <taxon>Viridiplantae</taxon>
        <taxon>Streptophyta</taxon>
        <taxon>Embryophyta</taxon>
        <taxon>Tracheophyta</taxon>
        <taxon>Spermatophyta</taxon>
        <taxon>Magnoliopsida</taxon>
        <taxon>Liliopsida</taxon>
        <taxon>Poales</taxon>
        <taxon>Poaceae</taxon>
        <taxon>BOP clade</taxon>
        <taxon>Oryzoideae</taxon>
        <taxon>Oryzeae</taxon>
        <taxon>Oryzinae</taxon>
        <taxon>Oryza</taxon>
    </lineage>
</organism>
<keyword evidence="2" id="KW-1185">Reference proteome</keyword>
<proteinExistence type="predicted"/>
<name>A0A0E0NLC5_ORYRU</name>
<dbReference type="EnsemblPlants" id="ORUFI02G35200.1">
    <property type="protein sequence ID" value="ORUFI02G35200.1"/>
    <property type="gene ID" value="ORUFI02G35200"/>
</dbReference>
<dbReference type="Proteomes" id="UP000008022">
    <property type="component" value="Unassembled WGS sequence"/>
</dbReference>
<protein>
    <submittedName>
        <fullName evidence="1">Uncharacterized protein</fullName>
    </submittedName>
</protein>
<evidence type="ECO:0000313" key="2">
    <source>
        <dbReference type="Proteomes" id="UP000008022"/>
    </source>
</evidence>
<accession>A0A0E0NLC5</accession>
<evidence type="ECO:0000313" key="1">
    <source>
        <dbReference type="EnsemblPlants" id="ORUFI02G35200.1"/>
    </source>
</evidence>
<reference evidence="1" key="2">
    <citation type="submission" date="2015-06" db="UniProtKB">
        <authorList>
            <consortium name="EnsemblPlants"/>
        </authorList>
    </citation>
    <scope>IDENTIFICATION</scope>
</reference>
<dbReference type="HOGENOM" id="CLU_2675404_0_0_1"/>
<dbReference type="Gramene" id="ORUFI02G35200.1">
    <property type="protein sequence ID" value="ORUFI02G35200.1"/>
    <property type="gene ID" value="ORUFI02G35200"/>
</dbReference>
<reference evidence="2" key="1">
    <citation type="submission" date="2013-06" db="EMBL/GenBank/DDBJ databases">
        <authorList>
            <person name="Zhao Q."/>
        </authorList>
    </citation>
    <scope>NUCLEOTIDE SEQUENCE</scope>
    <source>
        <strain evidence="2">cv. W1943</strain>
    </source>
</reference>